<keyword evidence="3" id="KW-1185">Reference proteome</keyword>
<reference evidence="1 3" key="1">
    <citation type="journal article" date="2022" name="Curr. Microbiol.">
        <title>Xanthomonas indica sp. nov., a Novel Member of Non-Pathogenic Xanthomonas Community from Healthy Rice Seeds.</title>
        <authorList>
            <person name="Rana R."/>
            <person name="Madhavan V.N."/>
            <person name="Saroha T."/>
            <person name="Bansal K."/>
            <person name="Kaur A."/>
            <person name="Sonti R.V."/>
            <person name="Patel H.K."/>
            <person name="Patil P.B."/>
        </authorList>
    </citation>
    <scope>NUCLEOTIDE SEQUENCE [LARGE SCALE GENOMIC DNA]</scope>
    <source>
        <strain evidence="1 3">PPL560</strain>
    </source>
</reference>
<accession>A0AAU8I746</accession>
<name>A0AAU8I746_9XANT</name>
<reference evidence="1" key="2">
    <citation type="submission" date="2022-01" db="EMBL/GenBank/DDBJ databases">
        <authorList>
            <person name="Rana R."/>
            <person name="Patil P.B."/>
        </authorList>
    </citation>
    <scope>NUCLEOTIDE SEQUENCE</scope>
    <source>
        <strain evidence="1">PPL560</strain>
    </source>
</reference>
<dbReference type="EMBL" id="CP131914">
    <property type="protein sequence ID" value="XCI81199.1"/>
    <property type="molecule type" value="Genomic_DNA"/>
</dbReference>
<evidence type="ECO:0000313" key="3">
    <source>
        <dbReference type="Proteomes" id="UP001430647"/>
    </source>
</evidence>
<dbReference type="Proteomes" id="UP001430647">
    <property type="component" value="Unassembled WGS sequence"/>
</dbReference>
<dbReference type="EMBL" id="JAKJPQ010000002">
    <property type="protein sequence ID" value="MCI2260520.1"/>
    <property type="molecule type" value="Genomic_DNA"/>
</dbReference>
<reference evidence="2" key="3">
    <citation type="submission" date="2023-08" db="EMBL/GenBank/DDBJ databases">
        <title>Complete genome sequence of Xanthomonas indica.</title>
        <authorList>
            <person name="Patil P.B."/>
            <person name="Rana R."/>
        </authorList>
    </citation>
    <scope>NUCLEOTIDE SEQUENCE</scope>
    <source>
        <strain evidence="2">PPL560</strain>
    </source>
</reference>
<evidence type="ECO:0000313" key="1">
    <source>
        <dbReference type="EMBL" id="MCI2260520.1"/>
    </source>
</evidence>
<proteinExistence type="predicted"/>
<organism evidence="2">
    <name type="scientific">Xanthomonas indica</name>
    <dbReference type="NCBI Taxonomy" id="2912242"/>
    <lineage>
        <taxon>Bacteria</taxon>
        <taxon>Pseudomonadati</taxon>
        <taxon>Pseudomonadota</taxon>
        <taxon>Gammaproteobacteria</taxon>
        <taxon>Lysobacterales</taxon>
        <taxon>Lysobacteraceae</taxon>
        <taxon>Xanthomonas</taxon>
    </lineage>
</organism>
<dbReference type="KEGG" id="xin:Q7W82_03260"/>
<dbReference type="AlphaFoldDB" id="A0AAU8I746"/>
<gene>
    <name evidence="1" type="ORF">L3V74_03120</name>
    <name evidence="2" type="ORF">Q7W82_03260</name>
</gene>
<sequence length="90" mass="9415">MGYEYRLTFAGADPAKTRHAIGQLPGVEHADARDAGAAAALARPMPDAVMWCTADGLSFCANTSEGLRCLGTVIARLTSTFGTVEVAELE</sequence>
<protein>
    <submittedName>
        <fullName evidence="2">Uncharacterized protein</fullName>
    </submittedName>
</protein>
<evidence type="ECO:0000313" key="2">
    <source>
        <dbReference type="EMBL" id="XCI81199.1"/>
    </source>
</evidence>
<dbReference type="RefSeq" id="WP_242157554.1">
    <property type="nucleotide sequence ID" value="NZ_CP131914.1"/>
</dbReference>